<keyword evidence="2" id="KW-1185">Reference proteome</keyword>
<evidence type="ECO:0000313" key="2">
    <source>
        <dbReference type="Proteomes" id="UP000237000"/>
    </source>
</evidence>
<dbReference type="OrthoDB" id="1927989at2759"/>
<dbReference type="PANTHER" id="PTHR31722">
    <property type="entry name" value="OS06G0675200 PROTEIN"/>
    <property type="match status" value="1"/>
</dbReference>
<dbReference type="Proteomes" id="UP000237000">
    <property type="component" value="Unassembled WGS sequence"/>
</dbReference>
<dbReference type="PANTHER" id="PTHR31722:SF71">
    <property type="entry name" value="GENOME ASSEMBLY, CHROMOSOME: A05"/>
    <property type="match status" value="1"/>
</dbReference>
<accession>A0A2P5CQR7</accession>
<organism evidence="1 2">
    <name type="scientific">Trema orientale</name>
    <name type="common">Charcoal tree</name>
    <name type="synonym">Celtis orientalis</name>
    <dbReference type="NCBI Taxonomy" id="63057"/>
    <lineage>
        <taxon>Eukaryota</taxon>
        <taxon>Viridiplantae</taxon>
        <taxon>Streptophyta</taxon>
        <taxon>Embryophyta</taxon>
        <taxon>Tracheophyta</taxon>
        <taxon>Spermatophyta</taxon>
        <taxon>Magnoliopsida</taxon>
        <taxon>eudicotyledons</taxon>
        <taxon>Gunneridae</taxon>
        <taxon>Pentapetalae</taxon>
        <taxon>rosids</taxon>
        <taxon>fabids</taxon>
        <taxon>Rosales</taxon>
        <taxon>Cannabaceae</taxon>
        <taxon>Trema</taxon>
    </lineage>
</organism>
<dbReference type="EMBL" id="JXTC01000337">
    <property type="protein sequence ID" value="PON63387.1"/>
    <property type="molecule type" value="Genomic_DNA"/>
</dbReference>
<comment type="caution">
    <text evidence="1">The sequence shown here is derived from an EMBL/GenBank/DDBJ whole genome shotgun (WGS) entry which is preliminary data.</text>
</comment>
<dbReference type="InParanoid" id="A0A2P5CQR7"/>
<dbReference type="FunCoup" id="A0A2P5CQR7">
    <property type="interactions" value="251"/>
</dbReference>
<gene>
    <name evidence="1" type="ORF">TorRG33x02_276310</name>
</gene>
<proteinExistence type="predicted"/>
<protein>
    <submittedName>
        <fullName evidence="1">Uncharacterized protein</fullName>
    </submittedName>
</protein>
<dbReference type="AlphaFoldDB" id="A0A2P5CQR7"/>
<evidence type="ECO:0000313" key="1">
    <source>
        <dbReference type="EMBL" id="PON63387.1"/>
    </source>
</evidence>
<dbReference type="STRING" id="63057.A0A2P5CQR7"/>
<name>A0A2P5CQR7_TREOI</name>
<reference evidence="2" key="1">
    <citation type="submission" date="2016-06" db="EMBL/GenBank/DDBJ databases">
        <title>Parallel loss of symbiosis genes in relatives of nitrogen-fixing non-legume Parasponia.</title>
        <authorList>
            <person name="Van Velzen R."/>
            <person name="Holmer R."/>
            <person name="Bu F."/>
            <person name="Rutten L."/>
            <person name="Van Zeijl A."/>
            <person name="Liu W."/>
            <person name="Santuari L."/>
            <person name="Cao Q."/>
            <person name="Sharma T."/>
            <person name="Shen D."/>
            <person name="Roswanjaya Y."/>
            <person name="Wardhani T."/>
            <person name="Kalhor M.S."/>
            <person name="Jansen J."/>
            <person name="Van den Hoogen J."/>
            <person name="Gungor B."/>
            <person name="Hartog M."/>
            <person name="Hontelez J."/>
            <person name="Verver J."/>
            <person name="Yang W.-C."/>
            <person name="Schijlen E."/>
            <person name="Repin R."/>
            <person name="Schilthuizen M."/>
            <person name="Schranz E."/>
            <person name="Heidstra R."/>
            <person name="Miyata K."/>
            <person name="Fedorova E."/>
            <person name="Kohlen W."/>
            <person name="Bisseling T."/>
            <person name="Smit S."/>
            <person name="Geurts R."/>
        </authorList>
    </citation>
    <scope>NUCLEOTIDE SEQUENCE [LARGE SCALE GENOMIC DNA]</scope>
    <source>
        <strain evidence="2">cv. RG33-2</strain>
    </source>
</reference>
<sequence>MFNIEKLGHCTSSMDPRISFSNDFADTGTQLAMKHENIYREAPVSSDFEFSVKNYSMISADEVMFQGMLLPIKDNSRNQLRKTTLKEELLADDDDYEDVFSRPPKSLGRWKERLGLKKANIVSRKSKSDEIILERVVEEGKHIYVHEAALTRNENQEPLFEGGLKCMENAM</sequence>